<sequence>MSHTLVVAADTKREIESTPYVHLGIADGKEVSNVVQIQKQVATDAPLQNDDEEEADGGGGGGGVDPDIVRGDAGAGGGEVDEAGASSSGSAQGRQRGRHPASSCLTVSSSAAGSGRRAAGRGVYTVLASSNS</sequence>
<protein>
    <submittedName>
        <fullName evidence="2">Uncharacterized protein</fullName>
    </submittedName>
</protein>
<reference evidence="2" key="1">
    <citation type="journal article" date="2002" name="Nature">
        <title>The genome sequence and structure of rice chromosome 1.</title>
        <authorList>
            <person name="Sasaki T."/>
            <person name="Matsumoto T."/>
            <person name="Yamamoto K."/>
            <person name="Sakata K."/>
            <person name="Baba T."/>
            <person name="Katayose Y."/>
            <person name="Wu J."/>
            <person name="Niimura Y."/>
            <person name="Cheng Z."/>
            <person name="Nagamura Y."/>
            <person name="Antonio B.A."/>
            <person name="Kanamori H."/>
            <person name="Hosokawa S."/>
            <person name="Masukawa M."/>
            <person name="Arikawa K."/>
            <person name="Chiden Y."/>
            <person name="Hayashi M."/>
            <person name="Okamoto M."/>
            <person name="Ando T."/>
            <person name="Aoki H."/>
            <person name="Arita K."/>
            <person name="Hamada M."/>
            <person name="Harada C."/>
            <person name="Hijishita S."/>
            <person name="Honda M."/>
            <person name="Ichikawa Y."/>
            <person name="Idonuma A."/>
            <person name="Iijima M."/>
            <person name="Ikeda M."/>
            <person name="Ikeno M."/>
            <person name="Itoh S."/>
            <person name="Itoh T."/>
            <person name="Itoh Y."/>
            <person name="Itoh Y."/>
            <person name="Iwabuchi A."/>
            <person name="Kamiya K."/>
            <person name="Karasawa W."/>
            <person name="Katagiri S."/>
            <person name="Kikuta A."/>
            <person name="Kobayashi N."/>
            <person name="Kono I."/>
            <person name="Machita K."/>
            <person name="Maehara T."/>
            <person name="Mizuno H."/>
            <person name="Mizubayashi T."/>
            <person name="Mukai Y."/>
            <person name="Nagasaki H."/>
            <person name="Nakashima M."/>
            <person name="Nakama Y."/>
            <person name="Nakamichi Y."/>
            <person name="Nakamura M."/>
            <person name="Namiki N."/>
            <person name="Negishi M."/>
            <person name="Ohta I."/>
            <person name="Ono N."/>
            <person name="Saji S."/>
            <person name="Sakai K."/>
            <person name="Shibata M."/>
            <person name="Shimokawa T."/>
            <person name="Shomura A."/>
            <person name="Song J."/>
            <person name="Takazaki Y."/>
            <person name="Terasawa K."/>
            <person name="Tsuji K."/>
            <person name="Waki K."/>
            <person name="Yamagata H."/>
            <person name="Yamane H."/>
            <person name="Yoshiki S."/>
            <person name="Yoshihara R."/>
            <person name="Yukawa K."/>
            <person name="Zhong H."/>
            <person name="Iwama H."/>
            <person name="Endo T."/>
            <person name="Ito H."/>
            <person name="Hahn J.H."/>
            <person name="Kim H.I."/>
            <person name="Eun M.Y."/>
            <person name="Yano M."/>
            <person name="Jiang J."/>
            <person name="Gojobori T."/>
        </authorList>
    </citation>
    <scope>NUCLEOTIDE SEQUENCE [LARGE SCALE GENOMIC DNA]</scope>
</reference>
<feature type="compositionally biased region" description="Low complexity" evidence="1">
    <location>
        <begin position="83"/>
        <end position="94"/>
    </location>
</feature>
<proteinExistence type="predicted"/>
<dbReference type="AlphaFoldDB" id="Q657F8"/>
<feature type="region of interest" description="Disordered" evidence="1">
    <location>
        <begin position="41"/>
        <end position="120"/>
    </location>
</feature>
<name>Q657F8_ORYSJ</name>
<accession>Q657F8</accession>
<evidence type="ECO:0000256" key="1">
    <source>
        <dbReference type="SAM" id="MobiDB-lite"/>
    </source>
</evidence>
<dbReference type="Proteomes" id="UP000817658">
    <property type="component" value="Chromosome 1"/>
</dbReference>
<gene>
    <name evidence="2" type="primary">OSJNBb0032H19.17</name>
</gene>
<feature type="compositionally biased region" description="Low complexity" evidence="1">
    <location>
        <begin position="108"/>
        <end position="120"/>
    </location>
</feature>
<dbReference type="EMBL" id="AP003219">
    <property type="protein sequence ID" value="BAD45059.1"/>
    <property type="molecule type" value="Genomic_DNA"/>
</dbReference>
<organism evidence="2">
    <name type="scientific">Oryza sativa subsp. japonica</name>
    <name type="common">Rice</name>
    <dbReference type="NCBI Taxonomy" id="39947"/>
    <lineage>
        <taxon>Eukaryota</taxon>
        <taxon>Viridiplantae</taxon>
        <taxon>Streptophyta</taxon>
        <taxon>Embryophyta</taxon>
        <taxon>Tracheophyta</taxon>
        <taxon>Spermatophyta</taxon>
        <taxon>Magnoliopsida</taxon>
        <taxon>Liliopsida</taxon>
        <taxon>Poales</taxon>
        <taxon>Poaceae</taxon>
        <taxon>BOP clade</taxon>
        <taxon>Oryzoideae</taxon>
        <taxon>Oryzeae</taxon>
        <taxon>Oryzinae</taxon>
        <taxon>Oryza</taxon>
        <taxon>Oryza sativa</taxon>
    </lineage>
</organism>
<evidence type="ECO:0000313" key="2">
    <source>
        <dbReference type="EMBL" id="BAD45059.1"/>
    </source>
</evidence>